<dbReference type="EMBL" id="OC858479">
    <property type="protein sequence ID" value="CAD7626518.1"/>
    <property type="molecule type" value="Genomic_DNA"/>
</dbReference>
<comment type="similarity">
    <text evidence="3">Belongs to the NEMF family.</text>
</comment>
<evidence type="ECO:0000256" key="5">
    <source>
        <dbReference type="ARBA" id="ARBA00023054"/>
    </source>
</evidence>
<dbReference type="GO" id="GO:0000049">
    <property type="term" value="F:tRNA binding"/>
    <property type="evidence" value="ECO:0007669"/>
    <property type="project" value="TreeGrafter"/>
</dbReference>
<dbReference type="InterPro" id="IPR051608">
    <property type="entry name" value="RQC_Subunit_NEMF"/>
</dbReference>
<organism evidence="11">
    <name type="scientific">Medioppia subpectinata</name>
    <dbReference type="NCBI Taxonomy" id="1979941"/>
    <lineage>
        <taxon>Eukaryota</taxon>
        <taxon>Metazoa</taxon>
        <taxon>Ecdysozoa</taxon>
        <taxon>Arthropoda</taxon>
        <taxon>Chelicerata</taxon>
        <taxon>Arachnida</taxon>
        <taxon>Acari</taxon>
        <taxon>Acariformes</taxon>
        <taxon>Sarcoptiformes</taxon>
        <taxon>Oribatida</taxon>
        <taxon>Brachypylina</taxon>
        <taxon>Oppioidea</taxon>
        <taxon>Oppiidae</taxon>
        <taxon>Medioppia</taxon>
    </lineage>
</organism>
<evidence type="ECO:0000256" key="7">
    <source>
        <dbReference type="SAM" id="Coils"/>
    </source>
</evidence>
<proteinExistence type="inferred from homology"/>
<evidence type="ECO:0000259" key="10">
    <source>
        <dbReference type="Pfam" id="PF11923"/>
    </source>
</evidence>
<reference evidence="11" key="1">
    <citation type="submission" date="2020-11" db="EMBL/GenBank/DDBJ databases">
        <authorList>
            <person name="Tran Van P."/>
        </authorList>
    </citation>
    <scope>NUCLEOTIDE SEQUENCE</scope>
</reference>
<feature type="compositionally biased region" description="Acidic residues" evidence="8">
    <location>
        <begin position="670"/>
        <end position="683"/>
    </location>
</feature>
<dbReference type="GO" id="GO:0005737">
    <property type="term" value="C:cytoplasm"/>
    <property type="evidence" value="ECO:0007669"/>
    <property type="project" value="UniProtKB-SubCell"/>
</dbReference>
<accession>A0A7R9KNN9</accession>
<evidence type="ECO:0000256" key="8">
    <source>
        <dbReference type="SAM" id="MobiDB-lite"/>
    </source>
</evidence>
<feature type="domain" description="NFACT RNA-binding" evidence="9">
    <location>
        <begin position="506"/>
        <end position="617"/>
    </location>
</feature>
<dbReference type="EMBL" id="CAJPIZ010003904">
    <property type="protein sequence ID" value="CAG2106948.1"/>
    <property type="molecule type" value="Genomic_DNA"/>
</dbReference>
<protein>
    <recommendedName>
        <fullName evidence="13">Nuclear export mediator factor NEMF</fullName>
    </recommendedName>
</protein>
<evidence type="ECO:0000256" key="3">
    <source>
        <dbReference type="ARBA" id="ARBA00008318"/>
    </source>
</evidence>
<feature type="coiled-coil region" evidence="7">
    <location>
        <begin position="318"/>
        <end position="355"/>
    </location>
</feature>
<feature type="compositionally biased region" description="Polar residues" evidence="8">
    <location>
        <begin position="659"/>
        <end position="669"/>
    </location>
</feature>
<dbReference type="PANTHER" id="PTHR15239">
    <property type="entry name" value="NUCLEAR EXPORT MEDIATOR FACTOR NEMF"/>
    <property type="match status" value="1"/>
</dbReference>
<keyword evidence="5 7" id="KW-0175">Coiled coil</keyword>
<evidence type="ECO:0008006" key="13">
    <source>
        <dbReference type="Google" id="ProtNLM"/>
    </source>
</evidence>
<feature type="compositionally biased region" description="Basic residues" evidence="8">
    <location>
        <begin position="728"/>
        <end position="739"/>
    </location>
</feature>
<keyword evidence="6" id="KW-0539">Nucleus</keyword>
<feature type="compositionally biased region" description="Basic residues" evidence="8">
    <location>
        <begin position="758"/>
        <end position="772"/>
    </location>
</feature>
<evidence type="ECO:0000256" key="1">
    <source>
        <dbReference type="ARBA" id="ARBA00004123"/>
    </source>
</evidence>
<keyword evidence="12" id="KW-1185">Reference proteome</keyword>
<dbReference type="OrthoDB" id="207084at2759"/>
<dbReference type="Pfam" id="PF05833">
    <property type="entry name" value="NFACT_N"/>
    <property type="match status" value="1"/>
</dbReference>
<evidence type="ECO:0000256" key="2">
    <source>
        <dbReference type="ARBA" id="ARBA00004496"/>
    </source>
</evidence>
<dbReference type="InterPro" id="IPR008532">
    <property type="entry name" value="NFACT_RNA-bd"/>
</dbReference>
<feature type="domain" description="NFACT protein C-terminal" evidence="10">
    <location>
        <begin position="872"/>
        <end position="963"/>
    </location>
</feature>
<evidence type="ECO:0000256" key="6">
    <source>
        <dbReference type="ARBA" id="ARBA00023242"/>
    </source>
</evidence>
<keyword evidence="4" id="KW-0963">Cytoplasm</keyword>
<evidence type="ECO:0000313" key="12">
    <source>
        <dbReference type="Proteomes" id="UP000759131"/>
    </source>
</evidence>
<dbReference type="InterPro" id="IPR021846">
    <property type="entry name" value="NFACT-C"/>
</dbReference>
<evidence type="ECO:0000259" key="9">
    <source>
        <dbReference type="Pfam" id="PF05670"/>
    </source>
</evidence>
<comment type="subcellular location">
    <subcellularLocation>
        <location evidence="2">Cytoplasm</location>
    </subcellularLocation>
    <subcellularLocation>
        <location evidence="1">Nucleus</location>
    </subcellularLocation>
</comment>
<dbReference type="PANTHER" id="PTHR15239:SF6">
    <property type="entry name" value="RIBOSOME QUALITY CONTROL COMPLEX SUBUNIT NEMF"/>
    <property type="match status" value="1"/>
</dbReference>
<feature type="region of interest" description="Disordered" evidence="8">
    <location>
        <begin position="648"/>
        <end position="817"/>
    </location>
</feature>
<dbReference type="FunFam" id="2.30.310.10:FF:000001">
    <property type="entry name" value="Nuclear export mediator factor Nemf"/>
    <property type="match status" value="1"/>
</dbReference>
<dbReference type="Proteomes" id="UP000759131">
    <property type="component" value="Unassembled WGS sequence"/>
</dbReference>
<feature type="compositionally biased region" description="Basic and acidic residues" evidence="8">
    <location>
        <begin position="691"/>
        <end position="707"/>
    </location>
</feature>
<dbReference type="Pfam" id="PF11923">
    <property type="entry name" value="NFACT-C"/>
    <property type="match status" value="1"/>
</dbReference>
<dbReference type="Gene3D" id="2.30.310.10">
    <property type="entry name" value="ibrinogen binding protein from staphylococcus aureus domain"/>
    <property type="match status" value="1"/>
</dbReference>
<dbReference type="GO" id="GO:1990116">
    <property type="term" value="P:ribosome-associated ubiquitin-dependent protein catabolic process"/>
    <property type="evidence" value="ECO:0007669"/>
    <property type="project" value="TreeGrafter"/>
</dbReference>
<sequence>MKGRFSTLDIEVMCNELRQSLIGMRVSQIYCIDNKTYLFKVAKSGQQNPSSSDESAKQMLLIESGIRLHTTQYDWPKNSTPNGFTMKLRKHLKNKRIEEITQLGVDRVVDLRFGANEASYHVILELYDRGNIVITDYQYIILNILRPRKLGTDEDVNLVVKERYCIENAKTLKDFKTLVGNDLREVLEKAKDGENLRKELKRVLNPYVFYGTHLLEHSFIEMGLKQDLKLNKSELDLNSIERALELCQKTMNDIKDMSKGFIIQKEEKRIGEPNASVISYLEFHPLLFNQFKDNKDPKQSYVEIESFDKAVDMFFSSIEGQKIDAKALNQEKEAMKKLEKVKTDHKKRIEALNKIQEEDIRKAALIESNNFLVENALLVLRSAIANQLSWEDIQEMIDNARAESDLIASRITSLKLNKNHFTMRLNDPYDESSEAALVDIDIDLSAFANARKYYDRRRTAAIKEQKTVESSAKAYKSAEHKAIKTLKEVAVKTSITKARKILWFEKFLWFISSDNYIVIAGRDAQQNELIVKRYMKANDLYVHADTHGATSVVIKNSNPSLPIPPKTLNEAGEAAICYSAAWEAKTITSAFWVHPNQVSKTAPSGEYLTVGSFMIRGKKNYLPLSHLIMGFGFVFRLDEESTERHRNERKRALSMDMDSISTVTENGSQLEEEVVMSESDSENEGTAFPDTKPKLDIQTKEEPKEENVDSNDENETQTIVKSKEPRIKQTKHKLTKNKKTSKEEKSETNALNVSDKKQLKRGQKSKLKKIKEKYKDQDDEERQLRMAILGHTSAHKDIQNDKNDNKEEENKTNDKTDDKIDMKKEVKDLSKKLNVQHIETELEDKVKDNDEEIILEEEEDDEEAEVTVQQSDDVKIIDTLTGVPLTEDHLLFAIPVCGPYTAINGYKYKVKVMPGSSKRGKAAKTALQLFLREKTASQRERDLLKAVKDLDISKNIPAKVKITALNLNSVKGKK</sequence>
<dbReference type="NCBIfam" id="NF041120">
    <property type="entry name" value="RqcH_arch"/>
    <property type="match status" value="1"/>
</dbReference>
<dbReference type="AlphaFoldDB" id="A0A7R9KNN9"/>
<dbReference type="GO" id="GO:0043023">
    <property type="term" value="F:ribosomal large subunit binding"/>
    <property type="evidence" value="ECO:0007669"/>
    <property type="project" value="TreeGrafter"/>
</dbReference>
<name>A0A7R9KNN9_9ACAR</name>
<dbReference type="GO" id="GO:0005634">
    <property type="term" value="C:nucleus"/>
    <property type="evidence" value="ECO:0007669"/>
    <property type="project" value="UniProtKB-SubCell"/>
</dbReference>
<dbReference type="Pfam" id="PF05670">
    <property type="entry name" value="NFACT-R_1"/>
    <property type="match status" value="1"/>
</dbReference>
<dbReference type="GO" id="GO:1990112">
    <property type="term" value="C:RQC complex"/>
    <property type="evidence" value="ECO:0007669"/>
    <property type="project" value="TreeGrafter"/>
</dbReference>
<gene>
    <name evidence="11" type="ORF">OSB1V03_LOCUS6951</name>
</gene>
<dbReference type="GO" id="GO:0072344">
    <property type="term" value="P:rescue of stalled ribosome"/>
    <property type="evidence" value="ECO:0007669"/>
    <property type="project" value="TreeGrafter"/>
</dbReference>
<evidence type="ECO:0000256" key="4">
    <source>
        <dbReference type="ARBA" id="ARBA00022490"/>
    </source>
</evidence>
<evidence type="ECO:0000313" key="11">
    <source>
        <dbReference type="EMBL" id="CAD7626518.1"/>
    </source>
</evidence>
<feature type="compositionally biased region" description="Basic and acidic residues" evidence="8">
    <location>
        <begin position="794"/>
        <end position="817"/>
    </location>
</feature>